<dbReference type="InterPro" id="IPR036525">
    <property type="entry name" value="Tubulin/FtsZ_GTPase_sf"/>
</dbReference>
<dbReference type="AlphaFoldDB" id="W2N0W0"/>
<gene>
    <name evidence="1" type="ORF">L914_12026</name>
</gene>
<reference evidence="1" key="1">
    <citation type="submission" date="2013-11" db="EMBL/GenBank/DDBJ databases">
        <title>The Genome Sequence of Phytophthora parasitica IAC_01/95.</title>
        <authorList>
            <consortium name="The Broad Institute Genomics Platform"/>
            <person name="Russ C."/>
            <person name="Tyler B."/>
            <person name="Panabieres F."/>
            <person name="Shan W."/>
            <person name="Tripathy S."/>
            <person name="Grunwald N."/>
            <person name="Machado M."/>
            <person name="Johnson C.S."/>
            <person name="Arredondo F."/>
            <person name="Hong C."/>
            <person name="Coffey M."/>
            <person name="Young S.K."/>
            <person name="Zeng Q."/>
            <person name="Gargeya S."/>
            <person name="Fitzgerald M."/>
            <person name="Abouelleil A."/>
            <person name="Alvarado L."/>
            <person name="Chapman S.B."/>
            <person name="Gainer-Dewar J."/>
            <person name="Goldberg J."/>
            <person name="Griggs A."/>
            <person name="Gujja S."/>
            <person name="Hansen M."/>
            <person name="Howarth C."/>
            <person name="Imamovic A."/>
            <person name="Ireland A."/>
            <person name="Larimer J."/>
            <person name="McCowan C."/>
            <person name="Murphy C."/>
            <person name="Pearson M."/>
            <person name="Poon T.W."/>
            <person name="Priest M."/>
            <person name="Roberts A."/>
            <person name="Saif S."/>
            <person name="Shea T."/>
            <person name="Sykes S."/>
            <person name="Wortman J."/>
            <person name="Nusbaum C."/>
            <person name="Birren B."/>
        </authorList>
    </citation>
    <scope>NUCLEOTIDE SEQUENCE [LARGE SCALE GENOMIC DNA]</scope>
    <source>
        <strain evidence="1">IAC_01/95</strain>
    </source>
</reference>
<evidence type="ECO:0000313" key="1">
    <source>
        <dbReference type="EMBL" id="ETM42292.1"/>
    </source>
</evidence>
<dbReference type="PANTHER" id="PTHR13391">
    <property type="entry name" value="MITOCHONDRIAL DISTRIBUTION REGULATOR MISATO"/>
    <property type="match status" value="1"/>
</dbReference>
<dbReference type="SUPFAM" id="SSF52490">
    <property type="entry name" value="Tubulin nucleotide-binding domain-like"/>
    <property type="match status" value="1"/>
</dbReference>
<dbReference type="InterPro" id="IPR049942">
    <property type="entry name" value="DML1/Misato"/>
</dbReference>
<accession>W2N0W0</accession>
<dbReference type="VEuPathDB" id="FungiDB:PPTG_13139"/>
<proteinExistence type="predicted"/>
<dbReference type="PANTHER" id="PTHR13391:SF0">
    <property type="entry name" value="PROTEIN MISATO HOMOLOG 1"/>
    <property type="match status" value="1"/>
</dbReference>
<dbReference type="GO" id="GO:0005737">
    <property type="term" value="C:cytoplasm"/>
    <property type="evidence" value="ECO:0007669"/>
    <property type="project" value="TreeGrafter"/>
</dbReference>
<name>W2N0W0_PHYNI</name>
<dbReference type="Gene3D" id="3.40.50.1440">
    <property type="entry name" value="Tubulin/FtsZ, GTPase domain"/>
    <property type="match status" value="1"/>
</dbReference>
<dbReference type="Proteomes" id="UP000054532">
    <property type="component" value="Unassembled WGS sequence"/>
</dbReference>
<protein>
    <submittedName>
        <fullName evidence="1">Uncharacterized protein</fullName>
    </submittedName>
</protein>
<dbReference type="EMBL" id="KI693818">
    <property type="protein sequence ID" value="ETM42292.1"/>
    <property type="molecule type" value="Genomic_DNA"/>
</dbReference>
<sequence length="251" mass="27864">MEDETLRLQFGTAATTIGTQWLALQQANGAAKTPHVLAFEAKGRVRRQIRITPKQQEDSALWGGNVQVYDQSGAEPVSESSNDGLWTWGKLNEHNLVEVDEFRPHMPLHNFYEGHAVSNGGNIGNVTLENAEDRVRTVLEACDQLRLAQGLVDMNLSWGGLAHEMMTYVAEECPGAVIMVVGNDWSYPMATATKMSCSVLSKTSEIARKLRAGSESTWPHPWRCCLKFHICLCRSRCLRVHCQAQGSPNLL</sequence>
<dbReference type="GO" id="GO:0007005">
    <property type="term" value="P:mitochondrion organization"/>
    <property type="evidence" value="ECO:0007669"/>
    <property type="project" value="InterPro"/>
</dbReference>
<organism evidence="1">
    <name type="scientific">Phytophthora nicotianae</name>
    <name type="common">Potato buckeye rot agent</name>
    <name type="synonym">Phytophthora parasitica</name>
    <dbReference type="NCBI Taxonomy" id="4792"/>
    <lineage>
        <taxon>Eukaryota</taxon>
        <taxon>Sar</taxon>
        <taxon>Stramenopiles</taxon>
        <taxon>Oomycota</taxon>
        <taxon>Peronosporomycetes</taxon>
        <taxon>Peronosporales</taxon>
        <taxon>Peronosporaceae</taxon>
        <taxon>Phytophthora</taxon>
    </lineage>
</organism>